<proteinExistence type="predicted"/>
<gene>
    <name evidence="1" type="ORF">D0Y83_00100</name>
</gene>
<dbReference type="Proteomes" id="UP000325385">
    <property type="component" value="Chromosome"/>
</dbReference>
<reference evidence="2" key="1">
    <citation type="submission" date="2018-09" db="EMBL/GenBank/DDBJ databases">
        <title>Nocardia yunnanensis sp. nov., an actinomycete isolated from a soil sample.</title>
        <authorList>
            <person name="Zhang J."/>
        </authorList>
    </citation>
    <scope>NUCLEOTIDE SEQUENCE [LARGE SCALE GENOMIC DNA]</scope>
    <source>
        <strain evidence="2">21-3</strain>
    </source>
</reference>
<sequence>MIVVTSGLPIPGEPLESGRAANNCHVPNRHLCYFRPWRACRRSAFRPVADAGQLAGGLCR</sequence>
<organism evidence="1 2">
    <name type="scientific">Qipengyuania flava</name>
    <dbReference type="NCBI Taxonomy" id="192812"/>
    <lineage>
        <taxon>Bacteria</taxon>
        <taxon>Pseudomonadati</taxon>
        <taxon>Pseudomonadota</taxon>
        <taxon>Alphaproteobacteria</taxon>
        <taxon>Sphingomonadales</taxon>
        <taxon>Erythrobacteraceae</taxon>
        <taxon>Qipengyuania</taxon>
    </lineage>
</organism>
<evidence type="ECO:0000313" key="2">
    <source>
        <dbReference type="Proteomes" id="UP000325385"/>
    </source>
</evidence>
<accession>A0A5P6N7F7</accession>
<dbReference type="AlphaFoldDB" id="A0A5P6N7F7"/>
<evidence type="ECO:0000313" key="1">
    <source>
        <dbReference type="EMBL" id="QFI61859.1"/>
    </source>
</evidence>
<dbReference type="EMBL" id="CP032228">
    <property type="protein sequence ID" value="QFI61859.1"/>
    <property type="molecule type" value="Genomic_DNA"/>
</dbReference>
<protein>
    <submittedName>
        <fullName evidence="1">Uncharacterized protein</fullName>
    </submittedName>
</protein>
<name>A0A5P6N7F7_9SPHN</name>